<dbReference type="Proteomes" id="UP000736335">
    <property type="component" value="Unassembled WGS sequence"/>
</dbReference>
<dbReference type="Pfam" id="PF07859">
    <property type="entry name" value="Abhydrolase_3"/>
    <property type="match status" value="1"/>
</dbReference>
<dbReference type="Gene3D" id="3.40.50.1820">
    <property type="entry name" value="alpha/beta hydrolase"/>
    <property type="match status" value="1"/>
</dbReference>
<proteinExistence type="predicted"/>
<dbReference type="AlphaFoldDB" id="A0A9P6LBK0"/>
<evidence type="ECO:0000256" key="1">
    <source>
        <dbReference type="ARBA" id="ARBA00022801"/>
    </source>
</evidence>
<feature type="transmembrane region" description="Helical" evidence="2">
    <location>
        <begin position="28"/>
        <end position="48"/>
    </location>
</feature>
<keyword evidence="2" id="KW-0472">Membrane</keyword>
<name>A0A9P6LBK0_9AGAM</name>
<keyword evidence="5" id="KW-1185">Reference proteome</keyword>
<gene>
    <name evidence="4" type="ORF">BJ322DRAFT_1025953</name>
</gene>
<feature type="domain" description="Alpha/beta hydrolase fold-3" evidence="3">
    <location>
        <begin position="159"/>
        <end position="389"/>
    </location>
</feature>
<accession>A0A9P6LBK0</accession>
<keyword evidence="1 4" id="KW-0378">Hydrolase</keyword>
<sequence length="412" mass="45771">MNGFVPGTETRPTGPPFPYRNQPYKTLYSIYLVGKLMVLLPFWAILYISKSWRQSPNWSWSRSVGMRLVRMMDSVIYQIGPFAFPDHTAVSPTKAAKGVWIEATPELVKGQVAEWAKVANVKAVKIPGYWYRSPSSSFNLTSDSNPIDSPPISPDEKVVLYFHPGGYAIDTAHPSGFGINTVPSFLNISKNVGRVLALEYRLSSTDPYPVSNPFPAALFDAIAGYSYLVNGLGFKPEKVIIMGCSAGGHLGVSLIRYILDNPGVLPLPSALVALHPWVDLSRSFEGQYDSSAYTNHATDHADSMFYGATEYAVKAFVGPHDAKTNVYISPASRYLEGKVSFKGFPRTFMNAGGKERLRDPTRLLRDRFIKDLGEENVSYVEPAEVSHTYTAVTFMEPERSETLKQIDEWIGR</sequence>
<dbReference type="InterPro" id="IPR050300">
    <property type="entry name" value="GDXG_lipolytic_enzyme"/>
</dbReference>
<comment type="caution">
    <text evidence="4">The sequence shown here is derived from an EMBL/GenBank/DDBJ whole genome shotgun (WGS) entry which is preliminary data.</text>
</comment>
<evidence type="ECO:0000256" key="2">
    <source>
        <dbReference type="SAM" id="Phobius"/>
    </source>
</evidence>
<organism evidence="4 5">
    <name type="scientific">Thelephora terrestris</name>
    <dbReference type="NCBI Taxonomy" id="56493"/>
    <lineage>
        <taxon>Eukaryota</taxon>
        <taxon>Fungi</taxon>
        <taxon>Dikarya</taxon>
        <taxon>Basidiomycota</taxon>
        <taxon>Agaricomycotina</taxon>
        <taxon>Agaricomycetes</taxon>
        <taxon>Thelephorales</taxon>
        <taxon>Thelephoraceae</taxon>
        <taxon>Thelephora</taxon>
    </lineage>
</organism>
<dbReference type="OrthoDB" id="2152029at2759"/>
<dbReference type="InterPro" id="IPR029058">
    <property type="entry name" value="AB_hydrolase_fold"/>
</dbReference>
<evidence type="ECO:0000313" key="5">
    <source>
        <dbReference type="Proteomes" id="UP000736335"/>
    </source>
</evidence>
<dbReference type="InterPro" id="IPR013094">
    <property type="entry name" value="AB_hydrolase_3"/>
</dbReference>
<dbReference type="EMBL" id="WIUZ02000001">
    <property type="protein sequence ID" value="KAF9791864.1"/>
    <property type="molecule type" value="Genomic_DNA"/>
</dbReference>
<dbReference type="GO" id="GO:0016787">
    <property type="term" value="F:hydrolase activity"/>
    <property type="evidence" value="ECO:0007669"/>
    <property type="project" value="UniProtKB-KW"/>
</dbReference>
<keyword evidence="2" id="KW-0812">Transmembrane</keyword>
<keyword evidence="2" id="KW-1133">Transmembrane helix</keyword>
<dbReference type="SUPFAM" id="SSF53474">
    <property type="entry name" value="alpha/beta-Hydrolases"/>
    <property type="match status" value="1"/>
</dbReference>
<reference evidence="4" key="2">
    <citation type="submission" date="2020-11" db="EMBL/GenBank/DDBJ databases">
        <authorList>
            <consortium name="DOE Joint Genome Institute"/>
            <person name="Kuo A."/>
            <person name="Miyauchi S."/>
            <person name="Kiss E."/>
            <person name="Drula E."/>
            <person name="Kohler A."/>
            <person name="Sanchez-Garcia M."/>
            <person name="Andreopoulos B."/>
            <person name="Barry K.W."/>
            <person name="Bonito G."/>
            <person name="Buee M."/>
            <person name="Carver A."/>
            <person name="Chen C."/>
            <person name="Cichocki N."/>
            <person name="Clum A."/>
            <person name="Culley D."/>
            <person name="Crous P.W."/>
            <person name="Fauchery L."/>
            <person name="Girlanda M."/>
            <person name="Hayes R."/>
            <person name="Keri Z."/>
            <person name="Labutti K."/>
            <person name="Lipzen A."/>
            <person name="Lombard V."/>
            <person name="Magnuson J."/>
            <person name="Maillard F."/>
            <person name="Morin E."/>
            <person name="Murat C."/>
            <person name="Nolan M."/>
            <person name="Ohm R."/>
            <person name="Pangilinan J."/>
            <person name="Pereira M."/>
            <person name="Perotto S."/>
            <person name="Peter M."/>
            <person name="Riley R."/>
            <person name="Sitrit Y."/>
            <person name="Stielow B."/>
            <person name="Szollosi G."/>
            <person name="Zifcakova L."/>
            <person name="Stursova M."/>
            <person name="Spatafora J.W."/>
            <person name="Tedersoo L."/>
            <person name="Vaario L.-M."/>
            <person name="Yamada A."/>
            <person name="Yan M."/>
            <person name="Wang P."/>
            <person name="Xu J."/>
            <person name="Bruns T."/>
            <person name="Baldrian P."/>
            <person name="Vilgalys R."/>
            <person name="Henrissat B."/>
            <person name="Grigoriev I.V."/>
            <person name="Hibbett D."/>
            <person name="Nagy L.G."/>
            <person name="Martin F.M."/>
        </authorList>
    </citation>
    <scope>NUCLEOTIDE SEQUENCE</scope>
    <source>
        <strain evidence="4">UH-Tt-Lm1</strain>
    </source>
</reference>
<reference evidence="4" key="1">
    <citation type="journal article" date="2020" name="Nat. Commun.">
        <title>Large-scale genome sequencing of mycorrhizal fungi provides insights into the early evolution of symbiotic traits.</title>
        <authorList>
            <person name="Miyauchi S."/>
            <person name="Kiss E."/>
            <person name="Kuo A."/>
            <person name="Drula E."/>
            <person name="Kohler A."/>
            <person name="Sanchez-Garcia M."/>
            <person name="Morin E."/>
            <person name="Andreopoulos B."/>
            <person name="Barry K.W."/>
            <person name="Bonito G."/>
            <person name="Buee M."/>
            <person name="Carver A."/>
            <person name="Chen C."/>
            <person name="Cichocki N."/>
            <person name="Clum A."/>
            <person name="Culley D."/>
            <person name="Crous P.W."/>
            <person name="Fauchery L."/>
            <person name="Girlanda M."/>
            <person name="Hayes R.D."/>
            <person name="Keri Z."/>
            <person name="LaButti K."/>
            <person name="Lipzen A."/>
            <person name="Lombard V."/>
            <person name="Magnuson J."/>
            <person name="Maillard F."/>
            <person name="Murat C."/>
            <person name="Nolan M."/>
            <person name="Ohm R.A."/>
            <person name="Pangilinan J."/>
            <person name="Pereira M.F."/>
            <person name="Perotto S."/>
            <person name="Peter M."/>
            <person name="Pfister S."/>
            <person name="Riley R."/>
            <person name="Sitrit Y."/>
            <person name="Stielow J.B."/>
            <person name="Szollosi G."/>
            <person name="Zifcakova L."/>
            <person name="Stursova M."/>
            <person name="Spatafora J.W."/>
            <person name="Tedersoo L."/>
            <person name="Vaario L.M."/>
            <person name="Yamada A."/>
            <person name="Yan M."/>
            <person name="Wang P."/>
            <person name="Xu J."/>
            <person name="Bruns T."/>
            <person name="Baldrian P."/>
            <person name="Vilgalys R."/>
            <person name="Dunand C."/>
            <person name="Henrissat B."/>
            <person name="Grigoriev I.V."/>
            <person name="Hibbett D."/>
            <person name="Nagy L.G."/>
            <person name="Martin F.M."/>
        </authorList>
    </citation>
    <scope>NUCLEOTIDE SEQUENCE</scope>
    <source>
        <strain evidence="4">UH-Tt-Lm1</strain>
    </source>
</reference>
<dbReference type="PANTHER" id="PTHR48081">
    <property type="entry name" value="AB HYDROLASE SUPERFAMILY PROTEIN C4A8.06C"/>
    <property type="match status" value="1"/>
</dbReference>
<evidence type="ECO:0000259" key="3">
    <source>
        <dbReference type="Pfam" id="PF07859"/>
    </source>
</evidence>
<evidence type="ECO:0000313" key="4">
    <source>
        <dbReference type="EMBL" id="KAF9791864.1"/>
    </source>
</evidence>
<dbReference type="PANTHER" id="PTHR48081:SF26">
    <property type="entry name" value="ALPHA_BETA HYDROLASE FOLD-3 DOMAIN-CONTAINING PROTEIN"/>
    <property type="match status" value="1"/>
</dbReference>
<protein>
    <submittedName>
        <fullName evidence="4">Alpha/Beta hydrolase protein</fullName>
    </submittedName>
</protein>